<name>A0ABM8ZU81_9VIBR</name>
<dbReference type="Proteomes" id="UP000838672">
    <property type="component" value="Unassembled WGS sequence"/>
</dbReference>
<dbReference type="EMBL" id="CAKLDI010000001">
    <property type="protein sequence ID" value="CAH0533882.1"/>
    <property type="molecule type" value="Genomic_DNA"/>
</dbReference>
<organism evidence="19 20">
    <name type="scientific">Vibrio stylophorae</name>
    <dbReference type="NCBI Taxonomy" id="659351"/>
    <lineage>
        <taxon>Bacteria</taxon>
        <taxon>Pseudomonadati</taxon>
        <taxon>Pseudomonadota</taxon>
        <taxon>Gammaproteobacteria</taxon>
        <taxon>Vibrionales</taxon>
        <taxon>Vibrionaceae</taxon>
        <taxon>Vibrio</taxon>
    </lineage>
</organism>
<dbReference type="CDD" id="cd03494">
    <property type="entry name" value="SQR_TypeC_SdhD"/>
    <property type="match status" value="1"/>
</dbReference>
<evidence type="ECO:0000256" key="12">
    <source>
        <dbReference type="ARBA" id="ARBA00022723"/>
    </source>
</evidence>
<keyword evidence="9 17" id="KW-0816">Tricarboxylic acid cycle</keyword>
<feature type="transmembrane region" description="Helical" evidence="18">
    <location>
        <begin position="52"/>
        <end position="79"/>
    </location>
</feature>
<comment type="pathway">
    <text evidence="4 17">Carbohydrate metabolism; tricarboxylic acid cycle.</text>
</comment>
<proteinExistence type="predicted"/>
<keyword evidence="12" id="KW-0479">Metal-binding</keyword>
<sequence length="116" mass="13169">MVKPITALGRNGVQDFLLARASALILLFYSLYLIAAIIILSPLRYDIWSQFFGFWLTQVFTLLALLSILVHAWIGLWQVLTDYVKSAGLRLLLQFIVIIWLVSCFFMGILMTGSVL</sequence>
<keyword evidence="13 17" id="KW-0249">Electron transport</keyword>
<evidence type="ECO:0000256" key="11">
    <source>
        <dbReference type="ARBA" id="ARBA00022692"/>
    </source>
</evidence>
<evidence type="ECO:0000256" key="14">
    <source>
        <dbReference type="ARBA" id="ARBA00022989"/>
    </source>
</evidence>
<evidence type="ECO:0000256" key="15">
    <source>
        <dbReference type="ARBA" id="ARBA00023004"/>
    </source>
</evidence>
<dbReference type="Pfam" id="PF01127">
    <property type="entry name" value="Sdh_cyt"/>
    <property type="match status" value="1"/>
</dbReference>
<evidence type="ECO:0000256" key="8">
    <source>
        <dbReference type="ARBA" id="ARBA00022519"/>
    </source>
</evidence>
<evidence type="ECO:0000256" key="9">
    <source>
        <dbReference type="ARBA" id="ARBA00022532"/>
    </source>
</evidence>
<reference evidence="19" key="1">
    <citation type="submission" date="2021-11" db="EMBL/GenBank/DDBJ databases">
        <authorList>
            <person name="Rodrigo-Torres L."/>
            <person name="Arahal R. D."/>
            <person name="Lucena T."/>
        </authorList>
    </citation>
    <scope>NUCLEOTIDE SEQUENCE</scope>
    <source>
        <strain evidence="19">CECT 7929</strain>
    </source>
</reference>
<protein>
    <recommendedName>
        <fullName evidence="5 17">Succinate dehydrogenase hydrophobic membrane anchor subunit</fullName>
    </recommendedName>
</protein>
<comment type="caution">
    <text evidence="19">The sequence shown here is derived from an EMBL/GenBank/DDBJ whole genome shotgun (WGS) entry which is preliminary data.</text>
</comment>
<comment type="function">
    <text evidence="2 17">Membrane-anchoring subunit of succinate dehydrogenase (SDH).</text>
</comment>
<comment type="cofactor">
    <cofactor evidence="1">
        <name>heme</name>
        <dbReference type="ChEBI" id="CHEBI:30413"/>
    </cofactor>
</comment>
<dbReference type="SUPFAM" id="SSF81343">
    <property type="entry name" value="Fumarate reductase respiratory complex transmembrane subunits"/>
    <property type="match status" value="1"/>
</dbReference>
<dbReference type="PANTHER" id="PTHR38689">
    <property type="entry name" value="SUCCINATE DEHYDROGENASE HYDROPHOBIC MEMBRANE ANCHOR SUBUNIT"/>
    <property type="match status" value="1"/>
</dbReference>
<dbReference type="PIRSF" id="PIRSF000169">
    <property type="entry name" value="SDH_D"/>
    <property type="match status" value="1"/>
</dbReference>
<keyword evidence="10" id="KW-0349">Heme</keyword>
<evidence type="ECO:0000256" key="16">
    <source>
        <dbReference type="ARBA" id="ARBA00023136"/>
    </source>
</evidence>
<keyword evidence="6 17" id="KW-0813">Transport</keyword>
<dbReference type="InterPro" id="IPR034804">
    <property type="entry name" value="SQR/QFR_C/D"/>
</dbReference>
<keyword evidence="11 18" id="KW-0812">Transmembrane</keyword>
<evidence type="ECO:0000256" key="7">
    <source>
        <dbReference type="ARBA" id="ARBA00022475"/>
    </source>
</evidence>
<dbReference type="NCBIfam" id="TIGR02968">
    <property type="entry name" value="succ_dehyd_anc"/>
    <property type="match status" value="1"/>
</dbReference>
<dbReference type="RefSeq" id="WP_237466299.1">
    <property type="nucleotide sequence ID" value="NZ_CAKLDI010000001.1"/>
</dbReference>
<keyword evidence="15" id="KW-0408">Iron</keyword>
<evidence type="ECO:0000256" key="1">
    <source>
        <dbReference type="ARBA" id="ARBA00001971"/>
    </source>
</evidence>
<evidence type="ECO:0000256" key="2">
    <source>
        <dbReference type="ARBA" id="ARBA00004050"/>
    </source>
</evidence>
<comment type="subcellular location">
    <subcellularLocation>
        <location evidence="3 17">Cell inner membrane</location>
        <topology evidence="3 17">Multi-pass membrane protein</topology>
    </subcellularLocation>
</comment>
<accession>A0ABM8ZU81</accession>
<feature type="transmembrane region" description="Helical" evidence="18">
    <location>
        <begin position="21"/>
        <end position="40"/>
    </location>
</feature>
<evidence type="ECO:0000256" key="4">
    <source>
        <dbReference type="ARBA" id="ARBA00005163"/>
    </source>
</evidence>
<feature type="transmembrane region" description="Helical" evidence="18">
    <location>
        <begin position="91"/>
        <end position="111"/>
    </location>
</feature>
<evidence type="ECO:0000313" key="19">
    <source>
        <dbReference type="EMBL" id="CAH0533882.1"/>
    </source>
</evidence>
<keyword evidence="14 18" id="KW-1133">Transmembrane helix</keyword>
<gene>
    <name evidence="19" type="primary">sdhD</name>
    <name evidence="19" type="ORF">VST7929_01759</name>
</gene>
<evidence type="ECO:0000256" key="6">
    <source>
        <dbReference type="ARBA" id="ARBA00022448"/>
    </source>
</evidence>
<evidence type="ECO:0000256" key="5">
    <source>
        <dbReference type="ARBA" id="ARBA00019425"/>
    </source>
</evidence>
<evidence type="ECO:0000256" key="18">
    <source>
        <dbReference type="SAM" id="Phobius"/>
    </source>
</evidence>
<dbReference type="InterPro" id="IPR014312">
    <property type="entry name" value="Succ_DH_anchor"/>
</dbReference>
<keyword evidence="7 17" id="KW-1003">Cell membrane</keyword>
<dbReference type="InterPro" id="IPR000701">
    <property type="entry name" value="SuccDH_FuR_B_TM-su"/>
</dbReference>
<dbReference type="Gene3D" id="1.20.1300.10">
    <property type="entry name" value="Fumarate reductase/succinate dehydrogenase, transmembrane subunit"/>
    <property type="match status" value="1"/>
</dbReference>
<evidence type="ECO:0000256" key="3">
    <source>
        <dbReference type="ARBA" id="ARBA00004429"/>
    </source>
</evidence>
<keyword evidence="16 17" id="KW-0472">Membrane</keyword>
<evidence type="ECO:0000313" key="20">
    <source>
        <dbReference type="Proteomes" id="UP000838672"/>
    </source>
</evidence>
<evidence type="ECO:0000256" key="17">
    <source>
        <dbReference type="PIRNR" id="PIRNR000169"/>
    </source>
</evidence>
<dbReference type="PANTHER" id="PTHR38689:SF1">
    <property type="entry name" value="SUCCINATE DEHYDROGENASE HYDROPHOBIC MEMBRANE ANCHOR SUBUNIT"/>
    <property type="match status" value="1"/>
</dbReference>
<keyword evidence="8 17" id="KW-0997">Cell inner membrane</keyword>
<keyword evidence="20" id="KW-1185">Reference proteome</keyword>
<evidence type="ECO:0000256" key="13">
    <source>
        <dbReference type="ARBA" id="ARBA00022982"/>
    </source>
</evidence>
<evidence type="ECO:0000256" key="10">
    <source>
        <dbReference type="ARBA" id="ARBA00022617"/>
    </source>
</evidence>